<dbReference type="Gramene" id="AET6Gv20002600.11">
    <property type="protein sequence ID" value="AET6Gv20002600.11"/>
    <property type="gene ID" value="AET6Gv20002600"/>
</dbReference>
<protein>
    <submittedName>
        <fullName evidence="1">Uncharacterized protein</fullName>
    </submittedName>
</protein>
<reference evidence="2" key="2">
    <citation type="journal article" date="2017" name="Nat. Plants">
        <title>The Aegilops tauschii genome reveals multiple impacts of transposons.</title>
        <authorList>
            <person name="Zhao G."/>
            <person name="Zou C."/>
            <person name="Li K."/>
            <person name="Wang K."/>
            <person name="Li T."/>
            <person name="Gao L."/>
            <person name="Zhang X."/>
            <person name="Wang H."/>
            <person name="Yang Z."/>
            <person name="Liu X."/>
            <person name="Jiang W."/>
            <person name="Mao L."/>
            <person name="Kong X."/>
            <person name="Jiao Y."/>
            <person name="Jia J."/>
        </authorList>
    </citation>
    <scope>NUCLEOTIDE SEQUENCE [LARGE SCALE GENOMIC DNA]</scope>
    <source>
        <strain evidence="2">cv. AL8/78</strain>
    </source>
</reference>
<accession>A0A453MNC2</accession>
<dbReference type="AlphaFoldDB" id="A0A453MNC2"/>
<organism evidence="1 2">
    <name type="scientific">Aegilops tauschii subsp. strangulata</name>
    <name type="common">Goatgrass</name>
    <dbReference type="NCBI Taxonomy" id="200361"/>
    <lineage>
        <taxon>Eukaryota</taxon>
        <taxon>Viridiplantae</taxon>
        <taxon>Streptophyta</taxon>
        <taxon>Embryophyta</taxon>
        <taxon>Tracheophyta</taxon>
        <taxon>Spermatophyta</taxon>
        <taxon>Magnoliopsida</taxon>
        <taxon>Liliopsida</taxon>
        <taxon>Poales</taxon>
        <taxon>Poaceae</taxon>
        <taxon>BOP clade</taxon>
        <taxon>Pooideae</taxon>
        <taxon>Triticodae</taxon>
        <taxon>Triticeae</taxon>
        <taxon>Triticinae</taxon>
        <taxon>Aegilops</taxon>
    </lineage>
</organism>
<reference evidence="1" key="4">
    <citation type="submission" date="2019-03" db="UniProtKB">
        <authorList>
            <consortium name="EnsemblPlants"/>
        </authorList>
    </citation>
    <scope>IDENTIFICATION</scope>
</reference>
<sequence length="30" mass="3529">MSIYIKQEIFDQLCIYYMFPCPALLIPTAC</sequence>
<name>A0A453MNC2_AEGTS</name>
<evidence type="ECO:0000313" key="2">
    <source>
        <dbReference type="Proteomes" id="UP000015105"/>
    </source>
</evidence>
<reference evidence="1" key="5">
    <citation type="journal article" date="2021" name="G3 (Bethesda)">
        <title>Aegilops tauschii genome assembly Aet v5.0 features greater sequence contiguity and improved annotation.</title>
        <authorList>
            <person name="Wang L."/>
            <person name="Zhu T."/>
            <person name="Rodriguez J.C."/>
            <person name="Deal K.R."/>
            <person name="Dubcovsky J."/>
            <person name="McGuire P.E."/>
            <person name="Lux T."/>
            <person name="Spannagl M."/>
            <person name="Mayer K.F.X."/>
            <person name="Baldrich P."/>
            <person name="Meyers B.C."/>
            <person name="Huo N."/>
            <person name="Gu Y.Q."/>
            <person name="Zhou H."/>
            <person name="Devos K.M."/>
            <person name="Bennetzen J.L."/>
            <person name="Unver T."/>
            <person name="Budak H."/>
            <person name="Gulick P.J."/>
            <person name="Galiba G."/>
            <person name="Kalapos B."/>
            <person name="Nelson D.R."/>
            <person name="Li P."/>
            <person name="You F.M."/>
            <person name="Luo M.C."/>
            <person name="Dvorak J."/>
        </authorList>
    </citation>
    <scope>NUCLEOTIDE SEQUENCE [LARGE SCALE GENOMIC DNA]</scope>
    <source>
        <strain evidence="1">cv. AL8/78</strain>
    </source>
</reference>
<dbReference type="Proteomes" id="UP000015105">
    <property type="component" value="Chromosome 6D"/>
</dbReference>
<proteinExistence type="predicted"/>
<reference evidence="2" key="1">
    <citation type="journal article" date="2014" name="Science">
        <title>Ancient hybridizations among the ancestral genomes of bread wheat.</title>
        <authorList>
            <consortium name="International Wheat Genome Sequencing Consortium,"/>
            <person name="Marcussen T."/>
            <person name="Sandve S.R."/>
            <person name="Heier L."/>
            <person name="Spannagl M."/>
            <person name="Pfeifer M."/>
            <person name="Jakobsen K.S."/>
            <person name="Wulff B.B."/>
            <person name="Steuernagel B."/>
            <person name="Mayer K.F."/>
            <person name="Olsen O.A."/>
        </authorList>
    </citation>
    <scope>NUCLEOTIDE SEQUENCE [LARGE SCALE GENOMIC DNA]</scope>
    <source>
        <strain evidence="2">cv. AL8/78</strain>
    </source>
</reference>
<evidence type="ECO:0000313" key="1">
    <source>
        <dbReference type="EnsemblPlants" id="AET6Gv20002600.11"/>
    </source>
</evidence>
<keyword evidence="2" id="KW-1185">Reference proteome</keyword>
<dbReference type="EnsemblPlants" id="AET6Gv20002600.11">
    <property type="protein sequence ID" value="AET6Gv20002600.11"/>
    <property type="gene ID" value="AET6Gv20002600"/>
</dbReference>
<reference evidence="1" key="3">
    <citation type="journal article" date="2017" name="Nature">
        <title>Genome sequence of the progenitor of the wheat D genome Aegilops tauschii.</title>
        <authorList>
            <person name="Luo M.C."/>
            <person name="Gu Y.Q."/>
            <person name="Puiu D."/>
            <person name="Wang H."/>
            <person name="Twardziok S.O."/>
            <person name="Deal K.R."/>
            <person name="Huo N."/>
            <person name="Zhu T."/>
            <person name="Wang L."/>
            <person name="Wang Y."/>
            <person name="McGuire P.E."/>
            <person name="Liu S."/>
            <person name="Long H."/>
            <person name="Ramasamy R.K."/>
            <person name="Rodriguez J.C."/>
            <person name="Van S.L."/>
            <person name="Yuan L."/>
            <person name="Wang Z."/>
            <person name="Xia Z."/>
            <person name="Xiao L."/>
            <person name="Anderson O.D."/>
            <person name="Ouyang S."/>
            <person name="Liang Y."/>
            <person name="Zimin A.V."/>
            <person name="Pertea G."/>
            <person name="Qi P."/>
            <person name="Bennetzen J.L."/>
            <person name="Dai X."/>
            <person name="Dawson M.W."/>
            <person name="Muller H.G."/>
            <person name="Kugler K."/>
            <person name="Rivarola-Duarte L."/>
            <person name="Spannagl M."/>
            <person name="Mayer K.F.X."/>
            <person name="Lu F.H."/>
            <person name="Bevan M.W."/>
            <person name="Leroy P."/>
            <person name="Li P."/>
            <person name="You F.M."/>
            <person name="Sun Q."/>
            <person name="Liu Z."/>
            <person name="Lyons E."/>
            <person name="Wicker T."/>
            <person name="Salzberg S.L."/>
            <person name="Devos K.M."/>
            <person name="Dvorak J."/>
        </authorList>
    </citation>
    <scope>NUCLEOTIDE SEQUENCE [LARGE SCALE GENOMIC DNA]</scope>
    <source>
        <strain evidence="1">cv. AL8/78</strain>
    </source>
</reference>